<dbReference type="HAMAP" id="MF_01872">
    <property type="entry name" value="tRNA_methyltr_YfiC"/>
    <property type="match status" value="1"/>
</dbReference>
<keyword evidence="5 6" id="KW-0819">tRNA processing</keyword>
<comment type="catalytic activity">
    <reaction evidence="6">
        <text>adenosine(37) in tRNA1(Val) + S-adenosyl-L-methionine = N(6)-methyladenosine(37) in tRNA1(Val) + S-adenosyl-L-homocysteine + H(+)</text>
        <dbReference type="Rhea" id="RHEA:43160"/>
        <dbReference type="Rhea" id="RHEA-COMP:10369"/>
        <dbReference type="Rhea" id="RHEA-COMP:10370"/>
        <dbReference type="ChEBI" id="CHEBI:15378"/>
        <dbReference type="ChEBI" id="CHEBI:57856"/>
        <dbReference type="ChEBI" id="CHEBI:59789"/>
        <dbReference type="ChEBI" id="CHEBI:74411"/>
        <dbReference type="ChEBI" id="CHEBI:74449"/>
        <dbReference type="EC" id="2.1.1.223"/>
    </reaction>
</comment>
<dbReference type="KEGG" id="sbj:CF168_04125"/>
<dbReference type="EMBL" id="CP022358">
    <property type="protein sequence ID" value="ASK68122.1"/>
    <property type="molecule type" value="Genomic_DNA"/>
</dbReference>
<dbReference type="GO" id="GO:0016430">
    <property type="term" value="F:tRNA (adenine-N6)-methyltransferase activity"/>
    <property type="evidence" value="ECO:0007669"/>
    <property type="project" value="UniProtKB-UniRule"/>
</dbReference>
<reference evidence="8 9" key="1">
    <citation type="submission" date="2017-07" db="EMBL/GenBank/DDBJ databases">
        <title>Phenotypical and genomic characterization of a clinical isolate of Shewanella bicestrii sp. nov. producing an extended-spectrum beta-lactamase and a new oxacillinase variant.</title>
        <authorList>
            <person name="Jousset A.B."/>
            <person name="Bonnin R.A."/>
            <person name="Girlich D."/>
            <person name="Dabos L."/>
            <person name="Potron A."/>
            <person name="Dortet L."/>
            <person name="Glaser P."/>
            <person name="Naas T."/>
        </authorList>
    </citation>
    <scope>NUCLEOTIDE SEQUENCE [LARGE SCALE GENOMIC DNA]</scope>
    <source>
        <strain evidence="8 9">JAB-1</strain>
    </source>
</reference>
<dbReference type="InterPro" id="IPR022882">
    <property type="entry name" value="tRNA_adenine-N6_MeTrfase"/>
</dbReference>
<dbReference type="GO" id="GO:0003676">
    <property type="term" value="F:nucleic acid binding"/>
    <property type="evidence" value="ECO:0007669"/>
    <property type="project" value="InterPro"/>
</dbReference>
<dbReference type="Gene3D" id="3.40.50.150">
    <property type="entry name" value="Vaccinia Virus protein VP39"/>
    <property type="match status" value="1"/>
</dbReference>
<keyword evidence="2 6" id="KW-0489">Methyltransferase</keyword>
<keyword evidence="4 6" id="KW-0949">S-adenosyl-L-methionine</keyword>
<dbReference type="AlphaFoldDB" id="A0A220UJP7"/>
<dbReference type="InterPro" id="IPR007848">
    <property type="entry name" value="Small_mtfrase_dom"/>
</dbReference>
<dbReference type="EC" id="2.1.1.223" evidence="6"/>
<dbReference type="GO" id="GO:0032259">
    <property type="term" value="P:methylation"/>
    <property type="evidence" value="ECO:0007669"/>
    <property type="project" value="UniProtKB-KW"/>
</dbReference>
<accession>A0A220UJP7</accession>
<organism evidence="8 9">
    <name type="scientific">Shewanella bicestrii</name>
    <dbReference type="NCBI Taxonomy" id="2018305"/>
    <lineage>
        <taxon>Bacteria</taxon>
        <taxon>Pseudomonadati</taxon>
        <taxon>Pseudomonadota</taxon>
        <taxon>Gammaproteobacteria</taxon>
        <taxon>Alteromonadales</taxon>
        <taxon>Shewanellaceae</taxon>
        <taxon>Shewanella</taxon>
    </lineage>
</organism>
<protein>
    <recommendedName>
        <fullName evidence="6">tRNA1(Val) (adenine(37)-N6)-methyltransferase</fullName>
        <ecNumber evidence="6">2.1.1.223</ecNumber>
    </recommendedName>
    <alternativeName>
        <fullName evidence="6">tRNA m6A37 methyltransferase</fullName>
    </alternativeName>
</protein>
<name>A0A220UJP7_9GAMM</name>
<comment type="function">
    <text evidence="6">Specifically methylates the adenine in position 37 of tRNA(1)(Val) (anticodon cmo5UAC).</text>
</comment>
<dbReference type="PANTHER" id="PTHR47739">
    <property type="entry name" value="TRNA1(VAL) (ADENINE(37)-N6)-METHYLTRANSFERASE"/>
    <property type="match status" value="1"/>
</dbReference>
<keyword evidence="3 6" id="KW-0808">Transferase</keyword>
<evidence type="ECO:0000256" key="5">
    <source>
        <dbReference type="ARBA" id="ARBA00022694"/>
    </source>
</evidence>
<comment type="subcellular location">
    <subcellularLocation>
        <location evidence="6">Cytoplasm</location>
    </subcellularLocation>
</comment>
<dbReference type="GO" id="GO:0008033">
    <property type="term" value="P:tRNA processing"/>
    <property type="evidence" value="ECO:0007669"/>
    <property type="project" value="UniProtKB-UniRule"/>
</dbReference>
<evidence type="ECO:0000256" key="2">
    <source>
        <dbReference type="ARBA" id="ARBA00022603"/>
    </source>
</evidence>
<evidence type="ECO:0000256" key="6">
    <source>
        <dbReference type="HAMAP-Rule" id="MF_01872"/>
    </source>
</evidence>
<feature type="domain" description="Methyltransferase small" evidence="7">
    <location>
        <begin position="34"/>
        <end position="122"/>
    </location>
</feature>
<dbReference type="SUPFAM" id="SSF53335">
    <property type="entry name" value="S-adenosyl-L-methionine-dependent methyltransferases"/>
    <property type="match status" value="1"/>
</dbReference>
<dbReference type="InterPro" id="IPR029063">
    <property type="entry name" value="SAM-dependent_MTases_sf"/>
</dbReference>
<dbReference type="PROSITE" id="PS00092">
    <property type="entry name" value="N6_MTASE"/>
    <property type="match status" value="1"/>
</dbReference>
<evidence type="ECO:0000313" key="9">
    <source>
        <dbReference type="Proteomes" id="UP000198367"/>
    </source>
</evidence>
<evidence type="ECO:0000313" key="8">
    <source>
        <dbReference type="EMBL" id="ASK68122.1"/>
    </source>
</evidence>
<dbReference type="InterPro" id="IPR002052">
    <property type="entry name" value="DNA_methylase_N6_adenine_CS"/>
</dbReference>
<dbReference type="CDD" id="cd02440">
    <property type="entry name" value="AdoMet_MTases"/>
    <property type="match status" value="1"/>
</dbReference>
<proteinExistence type="inferred from homology"/>
<comment type="similarity">
    <text evidence="6">Belongs to the methyltransferase superfamily. tRNA (adenine-N(6)-)-methyltransferase family.</text>
</comment>
<dbReference type="PANTHER" id="PTHR47739:SF1">
    <property type="entry name" value="TRNA1(VAL) (ADENINE(37)-N6)-METHYLTRANSFERASE"/>
    <property type="match status" value="1"/>
</dbReference>
<evidence type="ECO:0000256" key="4">
    <source>
        <dbReference type="ARBA" id="ARBA00022691"/>
    </source>
</evidence>
<keyword evidence="9" id="KW-1185">Reference proteome</keyword>
<evidence type="ECO:0000256" key="1">
    <source>
        <dbReference type="ARBA" id="ARBA00022490"/>
    </source>
</evidence>
<dbReference type="InterPro" id="IPR050210">
    <property type="entry name" value="tRNA_Adenine-N(6)_MTase"/>
</dbReference>
<evidence type="ECO:0000256" key="3">
    <source>
        <dbReference type="ARBA" id="ARBA00022679"/>
    </source>
</evidence>
<sequence>MAFTFKQFHIDDLNCGMPVSTDGVILGAWAPLSQAKHILDIGAGSGLLSLMAAQRSQGQIIAVELEEKAAAACRYNMTQSPWAQRCQLIHGDIQHVCQQPEYQGHFDHIICNPPYFEHGPKANEQHRAMARHTDTLGFTPLLEAINQCLSLEGYASLILPIQSLTRFKACLDQTELYLAEEVRVSSVENKAANRVLLLLAKTAQTKSHDEPCQHTELILRGEDGRYTEQMIALTKDFYLKL</sequence>
<dbReference type="GO" id="GO:0005737">
    <property type="term" value="C:cytoplasm"/>
    <property type="evidence" value="ECO:0007669"/>
    <property type="project" value="UniProtKB-SubCell"/>
</dbReference>
<dbReference type="Proteomes" id="UP000198367">
    <property type="component" value="Chromosome"/>
</dbReference>
<dbReference type="RefSeq" id="WP_089067071.1">
    <property type="nucleotide sequence ID" value="NZ_CP022358.1"/>
</dbReference>
<dbReference type="Pfam" id="PF05175">
    <property type="entry name" value="MTS"/>
    <property type="match status" value="1"/>
</dbReference>
<evidence type="ECO:0000259" key="7">
    <source>
        <dbReference type="Pfam" id="PF05175"/>
    </source>
</evidence>
<gene>
    <name evidence="8" type="ORF">CF168_04125</name>
</gene>
<keyword evidence="1 6" id="KW-0963">Cytoplasm</keyword>